<sequence>MIQAEVGFALLRGARIEGRDPRQEVRDFSQEVFVHLLSQGGKTLRSWDPERGRSLDSFVRLVARRQVAAILRSGRRNPWSDKPTADEDLERGMEAQTSHGARLESRERLDRLLGWLHERLDDRGMLLFQMLYVEERGVDEVMAATGMTRDAVYAWRSRFRKLVAKLAAEEGELGSKKSDAQRQIPDSPDQRTH</sequence>
<dbReference type="InterPro" id="IPR013324">
    <property type="entry name" value="RNA_pol_sigma_r3/r4-like"/>
</dbReference>
<keyword evidence="3" id="KW-1185">Reference proteome</keyword>
<dbReference type="EMBL" id="ABCS01000148">
    <property type="protein sequence ID" value="EDM74106.1"/>
    <property type="molecule type" value="Genomic_DNA"/>
</dbReference>
<evidence type="ECO:0000313" key="3">
    <source>
        <dbReference type="Proteomes" id="UP000005801"/>
    </source>
</evidence>
<dbReference type="AlphaFoldDB" id="A6GJ31"/>
<organism evidence="2 3">
    <name type="scientific">Plesiocystis pacifica SIR-1</name>
    <dbReference type="NCBI Taxonomy" id="391625"/>
    <lineage>
        <taxon>Bacteria</taxon>
        <taxon>Pseudomonadati</taxon>
        <taxon>Myxococcota</taxon>
        <taxon>Polyangia</taxon>
        <taxon>Nannocystales</taxon>
        <taxon>Nannocystaceae</taxon>
        <taxon>Plesiocystis</taxon>
    </lineage>
</organism>
<dbReference type="eggNOG" id="COG1595">
    <property type="taxonomic scope" value="Bacteria"/>
</dbReference>
<evidence type="ECO:0000256" key="1">
    <source>
        <dbReference type="SAM" id="MobiDB-lite"/>
    </source>
</evidence>
<proteinExistence type="predicted"/>
<dbReference type="Proteomes" id="UP000005801">
    <property type="component" value="Unassembled WGS sequence"/>
</dbReference>
<protein>
    <recommendedName>
        <fullName evidence="4">RNA polymerase sigma-70 region 2 domain-containing protein</fullName>
    </recommendedName>
</protein>
<gene>
    <name evidence="2" type="ORF">PPSIR1_32999</name>
</gene>
<accession>A6GJ31</accession>
<feature type="region of interest" description="Disordered" evidence="1">
    <location>
        <begin position="170"/>
        <end position="193"/>
    </location>
</feature>
<dbReference type="SUPFAM" id="SSF88659">
    <property type="entry name" value="Sigma3 and sigma4 domains of RNA polymerase sigma factors"/>
    <property type="match status" value="1"/>
</dbReference>
<reference evidence="2 3" key="1">
    <citation type="submission" date="2007-06" db="EMBL/GenBank/DDBJ databases">
        <authorList>
            <person name="Shimkets L."/>
            <person name="Ferriera S."/>
            <person name="Johnson J."/>
            <person name="Kravitz S."/>
            <person name="Beeson K."/>
            <person name="Sutton G."/>
            <person name="Rogers Y.-H."/>
            <person name="Friedman R."/>
            <person name="Frazier M."/>
            <person name="Venter J.C."/>
        </authorList>
    </citation>
    <scope>NUCLEOTIDE SEQUENCE [LARGE SCALE GENOMIC DNA]</scope>
    <source>
        <strain evidence="2 3">SIR-1</strain>
    </source>
</reference>
<comment type="caution">
    <text evidence="2">The sequence shown here is derived from an EMBL/GenBank/DDBJ whole genome shotgun (WGS) entry which is preliminary data.</text>
</comment>
<name>A6GJ31_9BACT</name>
<evidence type="ECO:0008006" key="4">
    <source>
        <dbReference type="Google" id="ProtNLM"/>
    </source>
</evidence>
<dbReference type="STRING" id="391625.PPSIR1_32999"/>
<evidence type="ECO:0000313" key="2">
    <source>
        <dbReference type="EMBL" id="EDM74106.1"/>
    </source>
</evidence>